<accession>A0A815UUD3</accession>
<name>A0A815UUD3_ADIRI</name>
<feature type="repeat" description="TPR" evidence="3">
    <location>
        <begin position="830"/>
        <end position="863"/>
    </location>
</feature>
<dbReference type="Pfam" id="PF13181">
    <property type="entry name" value="TPR_8"/>
    <property type="match status" value="1"/>
</dbReference>
<feature type="repeat" description="TPR" evidence="3">
    <location>
        <begin position="536"/>
        <end position="569"/>
    </location>
</feature>
<keyword evidence="2 3" id="KW-0802">TPR repeat</keyword>
<reference evidence="4" key="1">
    <citation type="submission" date="2021-02" db="EMBL/GenBank/DDBJ databases">
        <authorList>
            <person name="Nowell W R."/>
        </authorList>
    </citation>
    <scope>NUCLEOTIDE SEQUENCE</scope>
</reference>
<dbReference type="PANTHER" id="PTHR45641">
    <property type="entry name" value="TETRATRICOPEPTIDE REPEAT PROTEIN (AFU_ORTHOLOGUE AFUA_6G03870)"/>
    <property type="match status" value="1"/>
</dbReference>
<proteinExistence type="predicted"/>
<evidence type="ECO:0000256" key="3">
    <source>
        <dbReference type="PROSITE-ProRule" id="PRU00339"/>
    </source>
</evidence>
<sequence>MLSKGEYEICQRSLAIVNGKIGSGVLINEIIMSRDDASNMISCMKDTANERTFSSSSRLRRRTLQNYVLLWLHNGIELSNKEYQNNLSHFQSVADDINIFTQSNDCIDFINKVKNVKVFLIVDNKIGQQIISIIHDSPQLDTIYIFSNNACQEEQWIKLWFKINNVYNEIECLCKVLRLAMKECNKNSISMSFISIDKEISTLNLNQLDPTFMYTQLLKEVLLDMKPTKESLKDFVAFARRQYISNPKKLDMINDFERTYSSQMSITWYTGESIVYEILNRALRLMEADLIVDMGFLIHDIHYELCKLYKEQLDNDFKTPFTVYRGQGLSKMDFDKLIKNQGGLLSFNNFLSTSRDLSVSTFFAESSAGKPNTVGILFKLFIDPSAPTIPFASVRDGSFFKTEDEILFSMHSIFRIGKIEKNDDAISVYNVELTLTSDDDKQLRILTEQIRDEVREETPWGRLGKLMIRIGQLDKAEMLYNSLVDHACCEGEKALYRVNLAVLKAKQNDPQKAIDYCKQGIEVLEKTLSSDDLILSVCYNSAGAVYYSLGNYKEALSFYEKSLEITQEHPPSDGRMLAISYNSIGVVHHQMKNYPKALESFQMSLLIREKILPLNHPDLGASYMHIGVVYKDMKECQKALPLYHKALEIMEKTLHPNDLNLATCYNNIGGIYDEIEEYPKSLEFYKKGLEMFEKRLPSNHPSLAVLYLNISKIYKSMIQYSEAIEFCKKGLEILEQTNPLNYLRLSIAYNRMASLYMDIKEYSKALCFYEKERDTLELNPPQNSYDLITCYNCIGYVYSIKENYEKALLFYQEEQRIIEKIYPEDYRLLARVFNNIGGMYKHMKNYSDALFFLEKSLTIKKQILPMDYLSISLSYNNIAMLYDSMRNYVTASLYLEQALSIIEGLSSSNYCHIEQIKNNIELVNQHASQ</sequence>
<protein>
    <submittedName>
        <fullName evidence="4">Uncharacterized protein</fullName>
    </submittedName>
</protein>
<dbReference type="SMART" id="SM00028">
    <property type="entry name" value="TPR"/>
    <property type="match status" value="10"/>
</dbReference>
<keyword evidence="1" id="KW-0677">Repeat</keyword>
<dbReference type="SUPFAM" id="SSF56399">
    <property type="entry name" value="ADP-ribosylation"/>
    <property type="match status" value="1"/>
</dbReference>
<dbReference type="Pfam" id="PF13374">
    <property type="entry name" value="TPR_10"/>
    <property type="match status" value="2"/>
</dbReference>
<dbReference type="Pfam" id="PF13424">
    <property type="entry name" value="TPR_12"/>
    <property type="match status" value="3"/>
</dbReference>
<evidence type="ECO:0000313" key="4">
    <source>
        <dbReference type="EMBL" id="CAF1524568.1"/>
    </source>
</evidence>
<dbReference type="PANTHER" id="PTHR45641:SF19">
    <property type="entry name" value="NEPHROCYSTIN-3"/>
    <property type="match status" value="1"/>
</dbReference>
<evidence type="ECO:0000256" key="2">
    <source>
        <dbReference type="ARBA" id="ARBA00022803"/>
    </source>
</evidence>
<feature type="repeat" description="TPR" evidence="3">
    <location>
        <begin position="620"/>
        <end position="653"/>
    </location>
</feature>
<dbReference type="Proteomes" id="UP000663852">
    <property type="component" value="Unassembled WGS sequence"/>
</dbReference>
<gene>
    <name evidence="4" type="ORF">EDS130_LOCUS44110</name>
</gene>
<feature type="repeat" description="TPR" evidence="3">
    <location>
        <begin position="662"/>
        <end position="695"/>
    </location>
</feature>
<evidence type="ECO:0000313" key="5">
    <source>
        <dbReference type="Proteomes" id="UP000663852"/>
    </source>
</evidence>
<dbReference type="PROSITE" id="PS50293">
    <property type="entry name" value="TPR_REGION"/>
    <property type="match status" value="1"/>
</dbReference>
<dbReference type="AlphaFoldDB" id="A0A815UUD3"/>
<dbReference type="Gene3D" id="1.25.40.10">
    <property type="entry name" value="Tetratricopeptide repeat domain"/>
    <property type="match status" value="3"/>
</dbReference>
<dbReference type="InterPro" id="IPR019734">
    <property type="entry name" value="TPR_rpt"/>
</dbReference>
<feature type="repeat" description="TPR" evidence="3">
    <location>
        <begin position="578"/>
        <end position="611"/>
    </location>
</feature>
<organism evidence="4 5">
    <name type="scientific">Adineta ricciae</name>
    <name type="common">Rotifer</name>
    <dbReference type="NCBI Taxonomy" id="249248"/>
    <lineage>
        <taxon>Eukaryota</taxon>
        <taxon>Metazoa</taxon>
        <taxon>Spiralia</taxon>
        <taxon>Gnathifera</taxon>
        <taxon>Rotifera</taxon>
        <taxon>Eurotatoria</taxon>
        <taxon>Bdelloidea</taxon>
        <taxon>Adinetida</taxon>
        <taxon>Adinetidae</taxon>
        <taxon>Adineta</taxon>
    </lineage>
</organism>
<dbReference type="InterPro" id="IPR011990">
    <property type="entry name" value="TPR-like_helical_dom_sf"/>
</dbReference>
<evidence type="ECO:0000256" key="1">
    <source>
        <dbReference type="ARBA" id="ARBA00022737"/>
    </source>
</evidence>
<dbReference type="PROSITE" id="PS51996">
    <property type="entry name" value="TR_MART"/>
    <property type="match status" value="1"/>
</dbReference>
<dbReference type="EMBL" id="CAJNOJ010000806">
    <property type="protein sequence ID" value="CAF1524568.1"/>
    <property type="molecule type" value="Genomic_DNA"/>
</dbReference>
<dbReference type="OrthoDB" id="10043504at2759"/>
<dbReference type="Gene3D" id="3.90.176.10">
    <property type="entry name" value="Toxin ADP-ribosyltransferase, Chain A, domain 1"/>
    <property type="match status" value="1"/>
</dbReference>
<dbReference type="PROSITE" id="PS50005">
    <property type="entry name" value="TPR"/>
    <property type="match status" value="5"/>
</dbReference>
<comment type="caution">
    <text evidence="4">The sequence shown here is derived from an EMBL/GenBank/DDBJ whole genome shotgun (WGS) entry which is preliminary data.</text>
</comment>
<dbReference type="SUPFAM" id="SSF48452">
    <property type="entry name" value="TPR-like"/>
    <property type="match status" value="3"/>
</dbReference>